<dbReference type="PANTHER" id="PTHR21738">
    <property type="entry name" value="RIBOSOMAL RNA PROCESSING PROTEIN 36 HOMOLOG"/>
    <property type="match status" value="1"/>
</dbReference>
<keyword evidence="7" id="KW-0175">Coiled coil</keyword>
<dbReference type="GO" id="GO:0005730">
    <property type="term" value="C:nucleolus"/>
    <property type="evidence" value="ECO:0007669"/>
    <property type="project" value="UniProtKB-SubCell"/>
</dbReference>
<dbReference type="PANTHER" id="PTHR21738:SF0">
    <property type="entry name" value="RIBOSOMAL RNA PROCESSING PROTEIN 36 HOMOLOG"/>
    <property type="match status" value="1"/>
</dbReference>
<evidence type="ECO:0000256" key="8">
    <source>
        <dbReference type="ARBA" id="ARBA00023242"/>
    </source>
</evidence>
<feature type="compositionally biased region" description="Basic and acidic residues" evidence="12">
    <location>
        <begin position="241"/>
        <end position="292"/>
    </location>
</feature>
<feature type="region of interest" description="Disordered" evidence="12">
    <location>
        <begin position="1"/>
        <end position="219"/>
    </location>
</feature>
<dbReference type="GO" id="GO:0030686">
    <property type="term" value="C:90S preribosome"/>
    <property type="evidence" value="ECO:0007669"/>
    <property type="project" value="TreeGrafter"/>
</dbReference>
<keyword evidence="6 11" id="KW-0698">rRNA processing</keyword>
<proteinExistence type="inferred from homology"/>
<evidence type="ECO:0000256" key="1">
    <source>
        <dbReference type="ARBA" id="ARBA00004604"/>
    </source>
</evidence>
<gene>
    <name evidence="13" type="primary">RRP36</name>
    <name evidence="13" type="ORF">MPDQ_006257</name>
</gene>
<evidence type="ECO:0000256" key="9">
    <source>
        <dbReference type="ARBA" id="ARBA00023274"/>
    </source>
</evidence>
<evidence type="ECO:0000313" key="14">
    <source>
        <dbReference type="Proteomes" id="UP000319663"/>
    </source>
</evidence>
<accession>A0A507QZG4</accession>
<evidence type="ECO:0000256" key="2">
    <source>
        <dbReference type="ARBA" id="ARBA00009418"/>
    </source>
</evidence>
<reference evidence="13 14" key="1">
    <citation type="submission" date="2019-06" db="EMBL/GenBank/DDBJ databases">
        <title>Wine fermentation using esterase from Monascus purpureus.</title>
        <authorList>
            <person name="Geng C."/>
            <person name="Zhang Y."/>
        </authorList>
    </citation>
    <scope>NUCLEOTIDE SEQUENCE [LARGE SCALE GENOMIC DNA]</scope>
    <source>
        <strain evidence="13">HQ1</strain>
    </source>
</reference>
<evidence type="ECO:0000313" key="13">
    <source>
        <dbReference type="EMBL" id="TQB73089.1"/>
    </source>
</evidence>
<sequence>MAISDILNRRIQVRPDDDEVEEYYSESSASGQESDVDSLEDSDDLSDEQADSDDSLEEQSDNSTNPENSENSDDDNDEEEDEDPNDNIQASLSNISFGALAKAQESLGPKKKKKFPASSKPLESSTNPFDDVRARIHEIREQKRQKEGEKSKDKDSSATKKKFTRTSKHAPTIQSSKYAVSRKRTVIEPPPVPKARDPRFDPTVQSHSRGSAQNPTGVNKAYSFLDDYRAAELKELKDKYSKTKDAGHKEELKRAIRSASDRMRSIQNKKRESEILAEHKKREKQLLREGKKSQPYYLKKSELKQQVLTKKYEEMKSKDRAKALERRRKKLAAKERKDMPLERRGVEDRAPGDDSQSRKRRRVG</sequence>
<comment type="function">
    <text evidence="10 11">Component of the 90S pre-ribosome involved in the maturation of rRNAs. Required for early cleavages of the pre-RNAs in the 40S ribosomal subunit maturation pathway.</text>
</comment>
<dbReference type="OrthoDB" id="448446at2759"/>
<dbReference type="Pfam" id="PF06102">
    <property type="entry name" value="RRP36"/>
    <property type="match status" value="1"/>
</dbReference>
<feature type="compositionally biased region" description="Basic and acidic residues" evidence="12">
    <location>
        <begin position="310"/>
        <end position="324"/>
    </location>
</feature>
<dbReference type="GO" id="GO:0000462">
    <property type="term" value="P:maturation of SSU-rRNA from tricistronic rRNA transcript (SSU-rRNA, 5.8S rRNA, LSU-rRNA)"/>
    <property type="evidence" value="ECO:0007669"/>
    <property type="project" value="TreeGrafter"/>
</dbReference>
<organism evidence="13 14">
    <name type="scientific">Monascus purpureus</name>
    <name type="common">Red mold</name>
    <name type="synonym">Monascus anka</name>
    <dbReference type="NCBI Taxonomy" id="5098"/>
    <lineage>
        <taxon>Eukaryota</taxon>
        <taxon>Fungi</taxon>
        <taxon>Dikarya</taxon>
        <taxon>Ascomycota</taxon>
        <taxon>Pezizomycotina</taxon>
        <taxon>Eurotiomycetes</taxon>
        <taxon>Eurotiomycetidae</taxon>
        <taxon>Eurotiales</taxon>
        <taxon>Aspergillaceae</taxon>
        <taxon>Monascus</taxon>
    </lineage>
</organism>
<keyword evidence="9 11" id="KW-0687">Ribonucleoprotein</keyword>
<dbReference type="InterPro" id="IPR009292">
    <property type="entry name" value="RRP36"/>
</dbReference>
<comment type="subunit">
    <text evidence="3 11">Associates with 90S and pre-40S pre-ribosomal particles.</text>
</comment>
<evidence type="ECO:0000256" key="3">
    <source>
        <dbReference type="ARBA" id="ARBA00011167"/>
    </source>
</evidence>
<comment type="caution">
    <text evidence="13">The sequence shown here is derived from an EMBL/GenBank/DDBJ whole genome shotgun (WGS) entry which is preliminary data.</text>
</comment>
<dbReference type="STRING" id="5098.A0A507QZG4"/>
<evidence type="ECO:0000256" key="11">
    <source>
        <dbReference type="RuleBase" id="RU368027"/>
    </source>
</evidence>
<feature type="compositionally biased region" description="Basic and acidic residues" evidence="12">
    <location>
        <begin position="130"/>
        <end position="158"/>
    </location>
</feature>
<feature type="region of interest" description="Disordered" evidence="12">
    <location>
        <begin position="241"/>
        <end position="298"/>
    </location>
</feature>
<feature type="compositionally biased region" description="Acidic residues" evidence="12">
    <location>
        <begin position="70"/>
        <end position="85"/>
    </location>
</feature>
<feature type="compositionally biased region" description="Basic residues" evidence="12">
    <location>
        <begin position="159"/>
        <end position="168"/>
    </location>
</feature>
<keyword evidence="5 11" id="KW-0690">Ribosome biogenesis</keyword>
<evidence type="ECO:0000256" key="4">
    <source>
        <dbReference type="ARBA" id="ARBA00016695"/>
    </source>
</evidence>
<feature type="compositionally biased region" description="Basic and acidic residues" evidence="12">
    <location>
        <begin position="332"/>
        <end position="357"/>
    </location>
</feature>
<evidence type="ECO:0000256" key="6">
    <source>
        <dbReference type="ARBA" id="ARBA00022552"/>
    </source>
</evidence>
<evidence type="ECO:0000256" key="7">
    <source>
        <dbReference type="ARBA" id="ARBA00023054"/>
    </source>
</evidence>
<feature type="compositionally biased region" description="Polar residues" evidence="12">
    <location>
        <begin position="203"/>
        <end position="217"/>
    </location>
</feature>
<dbReference type="AlphaFoldDB" id="A0A507QZG4"/>
<keyword evidence="14" id="KW-1185">Reference proteome</keyword>
<feature type="region of interest" description="Disordered" evidence="12">
    <location>
        <begin position="310"/>
        <end position="364"/>
    </location>
</feature>
<evidence type="ECO:0000256" key="5">
    <source>
        <dbReference type="ARBA" id="ARBA00022517"/>
    </source>
</evidence>
<protein>
    <recommendedName>
        <fullName evidence="4 11">rRNA biogenesis protein RRP36</fullName>
    </recommendedName>
</protein>
<evidence type="ECO:0000256" key="12">
    <source>
        <dbReference type="SAM" id="MobiDB-lite"/>
    </source>
</evidence>
<comment type="subcellular location">
    <subcellularLocation>
        <location evidence="1 11">Nucleus</location>
        <location evidence="1 11">Nucleolus</location>
    </subcellularLocation>
</comment>
<comment type="similarity">
    <text evidence="2 11">Belongs to the RRP36 family.</text>
</comment>
<feature type="compositionally biased region" description="Acidic residues" evidence="12">
    <location>
        <begin position="34"/>
        <end position="60"/>
    </location>
</feature>
<dbReference type="Proteomes" id="UP000319663">
    <property type="component" value="Unassembled WGS sequence"/>
</dbReference>
<dbReference type="EMBL" id="VIFY01000051">
    <property type="protein sequence ID" value="TQB73089.1"/>
    <property type="molecule type" value="Genomic_DNA"/>
</dbReference>
<keyword evidence="8 11" id="KW-0539">Nucleus</keyword>
<evidence type="ECO:0000256" key="10">
    <source>
        <dbReference type="ARBA" id="ARBA00025053"/>
    </source>
</evidence>
<name>A0A507QZG4_MONPU</name>